<evidence type="ECO:0000259" key="1">
    <source>
        <dbReference type="Pfam" id="PF13456"/>
    </source>
</evidence>
<protein>
    <submittedName>
        <fullName evidence="3">Uncharacterized protein LOC130499104</fullName>
    </submittedName>
</protein>
<dbReference type="Pfam" id="PF13456">
    <property type="entry name" value="RVT_3"/>
    <property type="match status" value="1"/>
</dbReference>
<reference evidence="3" key="2">
    <citation type="submission" date="2025-08" db="UniProtKB">
        <authorList>
            <consortium name="RefSeq"/>
        </authorList>
    </citation>
    <scope>IDENTIFICATION</scope>
    <source>
        <tissue evidence="3">Leaf</tissue>
    </source>
</reference>
<evidence type="ECO:0000313" key="2">
    <source>
        <dbReference type="Proteomes" id="UP000504610"/>
    </source>
</evidence>
<dbReference type="Proteomes" id="UP000504610">
    <property type="component" value="Chromosome 2"/>
</dbReference>
<dbReference type="GO" id="GO:0004523">
    <property type="term" value="F:RNA-DNA hybrid ribonuclease activity"/>
    <property type="evidence" value="ECO:0007669"/>
    <property type="project" value="InterPro"/>
</dbReference>
<dbReference type="CDD" id="cd06222">
    <property type="entry name" value="RNase_H_like"/>
    <property type="match status" value="1"/>
</dbReference>
<reference evidence="2" key="1">
    <citation type="journal article" date="2019" name="Database">
        <title>The radish genome database (RadishGD): an integrated information resource for radish genomics.</title>
        <authorList>
            <person name="Yu H.J."/>
            <person name="Baek S."/>
            <person name="Lee Y.J."/>
            <person name="Cho A."/>
            <person name="Mun J.H."/>
        </authorList>
    </citation>
    <scope>NUCLEOTIDE SEQUENCE [LARGE SCALE GENOMIC DNA]</scope>
    <source>
        <strain evidence="2">cv. WK10039</strain>
    </source>
</reference>
<feature type="domain" description="RNase H type-1" evidence="1">
    <location>
        <begin position="54"/>
        <end position="173"/>
    </location>
</feature>
<dbReference type="OrthoDB" id="1108735at2759"/>
<dbReference type="Gene3D" id="3.30.420.10">
    <property type="entry name" value="Ribonuclease H-like superfamily/Ribonuclease H"/>
    <property type="match status" value="1"/>
</dbReference>
<dbReference type="RefSeq" id="XP_056848985.1">
    <property type="nucleotide sequence ID" value="XM_056993005.1"/>
</dbReference>
<dbReference type="GeneID" id="130499104"/>
<accession>A0A9W3CBV2</accession>
<dbReference type="InterPro" id="IPR044730">
    <property type="entry name" value="RNase_H-like_dom_plant"/>
</dbReference>
<gene>
    <name evidence="3" type="primary">LOC130499104</name>
</gene>
<dbReference type="InterPro" id="IPR002156">
    <property type="entry name" value="RNaseH_domain"/>
</dbReference>
<dbReference type="GO" id="GO:0003676">
    <property type="term" value="F:nucleic acid binding"/>
    <property type="evidence" value="ECO:0007669"/>
    <property type="project" value="InterPro"/>
</dbReference>
<name>A0A9W3CBV2_RAPSA</name>
<dbReference type="KEGG" id="rsz:130499104"/>
<evidence type="ECO:0000313" key="3">
    <source>
        <dbReference type="RefSeq" id="XP_056848985.1"/>
    </source>
</evidence>
<dbReference type="AlphaFoldDB" id="A0A9W3CBV2"/>
<dbReference type="SUPFAM" id="SSF53098">
    <property type="entry name" value="Ribonuclease H-like"/>
    <property type="match status" value="1"/>
</dbReference>
<dbReference type="InterPro" id="IPR036397">
    <property type="entry name" value="RNaseH_sf"/>
</dbReference>
<organism evidence="2 3">
    <name type="scientific">Raphanus sativus</name>
    <name type="common">Radish</name>
    <name type="synonym">Raphanus raphanistrum var. sativus</name>
    <dbReference type="NCBI Taxonomy" id="3726"/>
    <lineage>
        <taxon>Eukaryota</taxon>
        <taxon>Viridiplantae</taxon>
        <taxon>Streptophyta</taxon>
        <taxon>Embryophyta</taxon>
        <taxon>Tracheophyta</taxon>
        <taxon>Spermatophyta</taxon>
        <taxon>Magnoliopsida</taxon>
        <taxon>eudicotyledons</taxon>
        <taxon>Gunneridae</taxon>
        <taxon>Pentapetalae</taxon>
        <taxon>rosids</taxon>
        <taxon>malvids</taxon>
        <taxon>Brassicales</taxon>
        <taxon>Brassicaceae</taxon>
        <taxon>Brassiceae</taxon>
        <taxon>Raphanus</taxon>
    </lineage>
</organism>
<proteinExistence type="predicted"/>
<dbReference type="PANTHER" id="PTHR47723">
    <property type="entry name" value="OS05G0353850 PROTEIN"/>
    <property type="match status" value="1"/>
</dbReference>
<keyword evidence="2" id="KW-1185">Reference proteome</keyword>
<dbReference type="InterPro" id="IPR012337">
    <property type="entry name" value="RNaseH-like_sf"/>
</dbReference>
<dbReference type="PANTHER" id="PTHR47723:SF19">
    <property type="entry name" value="POLYNUCLEOTIDYL TRANSFERASE, RIBONUCLEASE H-LIKE SUPERFAMILY PROTEIN"/>
    <property type="match status" value="1"/>
</dbReference>
<dbReference type="InterPro" id="IPR053151">
    <property type="entry name" value="RNase_H-like"/>
</dbReference>
<sequence>MHWKAVLKYAYSDANEWKMVETQAENMTTPSQITSSLDTGNSWKRPPMGWVKCNVDGSFYNEDTTASAGWVVRNTKGTYQYSGQAIGRQVSNALEAELQAVLMAIQHCWSRGHRKLIIENDNKKAINLLNGMGLHFAAYNWIRDIRWWMQKFEEIIFQWTRRTANRVADKLAKNRLPPSILFQYHCYVPMFITTTLHEDYVKSSN</sequence>